<gene>
    <name evidence="2" type="ORF">GW7_03765</name>
</gene>
<dbReference type="Proteomes" id="UP000006813">
    <property type="component" value="Unassembled WGS sequence"/>
</dbReference>
<keyword evidence="2" id="KW-0238">DNA-binding</keyword>
<dbReference type="AlphaFoldDB" id="G5C453"/>
<evidence type="ECO:0000313" key="3">
    <source>
        <dbReference type="Proteomes" id="UP000006813"/>
    </source>
</evidence>
<feature type="compositionally biased region" description="Pro residues" evidence="1">
    <location>
        <begin position="16"/>
        <end position="27"/>
    </location>
</feature>
<feature type="region of interest" description="Disordered" evidence="1">
    <location>
        <begin position="310"/>
        <end position="332"/>
    </location>
</feature>
<keyword evidence="2" id="KW-0808">Transferase</keyword>
<dbReference type="EMBL" id="JH173277">
    <property type="protein sequence ID" value="EHB16314.1"/>
    <property type="molecule type" value="Genomic_DNA"/>
</dbReference>
<evidence type="ECO:0000313" key="2">
    <source>
        <dbReference type="EMBL" id="EHB16314.1"/>
    </source>
</evidence>
<feature type="compositionally biased region" description="Gly residues" evidence="1">
    <location>
        <begin position="1"/>
        <end position="14"/>
    </location>
</feature>
<dbReference type="GO" id="GO:0016301">
    <property type="term" value="F:kinase activity"/>
    <property type="evidence" value="ECO:0007669"/>
    <property type="project" value="UniProtKB-KW"/>
</dbReference>
<evidence type="ECO:0000256" key="1">
    <source>
        <dbReference type="SAM" id="MobiDB-lite"/>
    </source>
</evidence>
<name>G5C453_HETGA</name>
<proteinExistence type="predicted"/>
<accession>G5C453</accession>
<dbReference type="InParanoid" id="G5C453"/>
<protein>
    <submittedName>
        <fullName evidence="2">Homeodomain-interacting protein kinase 1</fullName>
    </submittedName>
</protein>
<sequence length="610" mass="64321">MGGQAGGLQGGALPAGGPPSTLPCPAPGPSVLQRSGIAFRGEPDCLFEGQLSLPLLSRECCRPQVTGAALHLLTGPVFPRAPVAVPEVWHHSYRCFPPIPPSVSSSAFCSAKKPKIELSGWDVSGQSSNDKYYTHSKTLLATQGQANSSHQTLTHRSNVSLLEPYQKCGLKRKSEEVDSNGSVQIIEEHPPLMLQNRTVVGAAATTTTVTTKSSSSSGEGDYQLVQHEILCSVTNSYEVLEFLGQGTFGQPTAVIAEAMGSGQQLADWRNAHSHGNQDSTIMQQPSLLTNHVTLATAQPLNVGVAHVVRQQQSSSLPSKKNKQSAPVSSKSSLDALPSQVYTLVGSSPVHNTSSYNSLVPVQDQHQPIIIPDTPSPPVSVLTIRSDTDEEEDNKYKPSSSGLKPRSNIISYVTVNDSPDSDSSLSSPCSTDTLSALRCNSGPLLEGPGRVVADGAGTLTIIVPPLKTQLGDCPVETQASSLLSSKTKPGASAPYTFQDNSPLHLTWPQPLLTCQASLTSGPALGSTSSIAHLFSPRGSSRHAAAYTTHPSTLVHQVPVSVGPSLLTSASVPPAQYQYQFATQSYIGSSRGSAIYTGYPLSPTKISQYSYL</sequence>
<dbReference type="STRING" id="10181.G5C453"/>
<keyword evidence="2" id="KW-0371">Homeobox</keyword>
<dbReference type="GO" id="GO:0003677">
    <property type="term" value="F:DNA binding"/>
    <property type="evidence" value="ECO:0007669"/>
    <property type="project" value="UniProtKB-KW"/>
</dbReference>
<organism evidence="2 3">
    <name type="scientific">Heterocephalus glaber</name>
    <name type="common">Naked mole rat</name>
    <dbReference type="NCBI Taxonomy" id="10181"/>
    <lineage>
        <taxon>Eukaryota</taxon>
        <taxon>Metazoa</taxon>
        <taxon>Chordata</taxon>
        <taxon>Craniata</taxon>
        <taxon>Vertebrata</taxon>
        <taxon>Euteleostomi</taxon>
        <taxon>Mammalia</taxon>
        <taxon>Eutheria</taxon>
        <taxon>Euarchontoglires</taxon>
        <taxon>Glires</taxon>
        <taxon>Rodentia</taxon>
        <taxon>Hystricomorpha</taxon>
        <taxon>Bathyergidae</taxon>
        <taxon>Heterocephalus</taxon>
    </lineage>
</organism>
<reference evidence="2 3" key="1">
    <citation type="journal article" date="2011" name="Nature">
        <title>Genome sequencing reveals insights into physiology and longevity of the naked mole rat.</title>
        <authorList>
            <person name="Kim E.B."/>
            <person name="Fang X."/>
            <person name="Fushan A.A."/>
            <person name="Huang Z."/>
            <person name="Lobanov A.V."/>
            <person name="Han L."/>
            <person name="Marino S.M."/>
            <person name="Sun X."/>
            <person name="Turanov A.A."/>
            <person name="Yang P."/>
            <person name="Yim S.H."/>
            <person name="Zhao X."/>
            <person name="Kasaikina M.V."/>
            <person name="Stoletzki N."/>
            <person name="Peng C."/>
            <person name="Polak P."/>
            <person name="Xiong Z."/>
            <person name="Kiezun A."/>
            <person name="Zhu Y."/>
            <person name="Chen Y."/>
            <person name="Kryukov G.V."/>
            <person name="Zhang Q."/>
            <person name="Peshkin L."/>
            <person name="Yang L."/>
            <person name="Bronson R.T."/>
            <person name="Buffenstein R."/>
            <person name="Wang B."/>
            <person name="Han C."/>
            <person name="Li Q."/>
            <person name="Chen L."/>
            <person name="Zhao W."/>
            <person name="Sunyaev S.R."/>
            <person name="Park T.J."/>
            <person name="Zhang G."/>
            <person name="Wang J."/>
            <person name="Gladyshev V.N."/>
        </authorList>
    </citation>
    <scope>NUCLEOTIDE SEQUENCE [LARGE SCALE GENOMIC DNA]</scope>
</reference>
<feature type="region of interest" description="Disordered" evidence="1">
    <location>
        <begin position="1"/>
        <end position="27"/>
    </location>
</feature>
<keyword evidence="2" id="KW-0418">Kinase</keyword>